<proteinExistence type="predicted"/>
<dbReference type="RefSeq" id="WP_187773699.1">
    <property type="nucleotide sequence ID" value="NZ_PIJY01000024.1"/>
</dbReference>
<dbReference type="InterPro" id="IPR058676">
    <property type="entry name" value="YuzK"/>
</dbReference>
<accession>A0A9X1CAC9</accession>
<keyword evidence="2" id="KW-1185">Reference proteome</keyword>
<dbReference type="EMBL" id="JAGGMB010000002">
    <property type="protein sequence ID" value="MBP2076509.1"/>
    <property type="molecule type" value="Genomic_DNA"/>
</dbReference>
<gene>
    <name evidence="1" type="ORF">J2Z64_000721</name>
</gene>
<evidence type="ECO:0000313" key="2">
    <source>
        <dbReference type="Proteomes" id="UP001138793"/>
    </source>
</evidence>
<comment type="caution">
    <text evidence="1">The sequence shown here is derived from an EMBL/GenBank/DDBJ whole genome shotgun (WGS) entry which is preliminary data.</text>
</comment>
<dbReference type="Pfam" id="PF26149">
    <property type="entry name" value="YuzK"/>
    <property type="match status" value="1"/>
</dbReference>
<dbReference type="AlphaFoldDB" id="A0A9X1CAC9"/>
<reference evidence="1" key="1">
    <citation type="submission" date="2021-03" db="EMBL/GenBank/DDBJ databases">
        <title>Genomic Encyclopedia of Type Strains, Phase IV (KMG-IV): sequencing the most valuable type-strain genomes for metagenomic binning, comparative biology and taxonomic classification.</title>
        <authorList>
            <person name="Goeker M."/>
        </authorList>
    </citation>
    <scope>NUCLEOTIDE SEQUENCE</scope>
    <source>
        <strain evidence="1">DSM 107338</strain>
    </source>
</reference>
<sequence length="56" mass="6834">MNYTSEMEKGMTKSRHVCYEEYSRNLAKRMDVEKQREREYKKAKRLVAEMDSQLVK</sequence>
<dbReference type="Proteomes" id="UP001138793">
    <property type="component" value="Unassembled WGS sequence"/>
</dbReference>
<organism evidence="1 2">
    <name type="scientific">Oceanobacillus polygoni</name>
    <dbReference type="NCBI Taxonomy" id="1235259"/>
    <lineage>
        <taxon>Bacteria</taxon>
        <taxon>Bacillati</taxon>
        <taxon>Bacillota</taxon>
        <taxon>Bacilli</taxon>
        <taxon>Bacillales</taxon>
        <taxon>Bacillaceae</taxon>
        <taxon>Oceanobacillus</taxon>
    </lineage>
</organism>
<evidence type="ECO:0000313" key="1">
    <source>
        <dbReference type="EMBL" id="MBP2076509.1"/>
    </source>
</evidence>
<name>A0A9X1CAC9_9BACI</name>
<protein>
    <submittedName>
        <fullName evidence="1">Uncharacterized protein</fullName>
    </submittedName>
</protein>